<keyword evidence="2" id="KW-1185">Reference proteome</keyword>
<sequence>MTDVSTHIDQDVTTFIENVGRAKLATELGVSESQISNQKKRGQLPSSWFFVCQEIVERDGLEVDEDRFRRLFSFKEVTSPEDLRHSQPEAAQ</sequence>
<reference evidence="1 2" key="1">
    <citation type="submission" date="2023-04" db="EMBL/GenBank/DDBJ databases">
        <title>Complete genome sequence of Alisedimentitalea scapharcae.</title>
        <authorList>
            <person name="Rong J.-C."/>
            <person name="Yi M.-L."/>
            <person name="Zhao Q."/>
        </authorList>
    </citation>
    <scope>NUCLEOTIDE SEQUENCE [LARGE SCALE GENOMIC DNA]</scope>
    <source>
        <strain evidence="1 2">KCTC 42119</strain>
    </source>
</reference>
<evidence type="ECO:0000313" key="2">
    <source>
        <dbReference type="Proteomes" id="UP001623232"/>
    </source>
</evidence>
<proteinExistence type="predicted"/>
<dbReference type="Proteomes" id="UP001623232">
    <property type="component" value="Chromosome"/>
</dbReference>
<evidence type="ECO:0000313" key="1">
    <source>
        <dbReference type="EMBL" id="WZK89050.1"/>
    </source>
</evidence>
<evidence type="ECO:0008006" key="3">
    <source>
        <dbReference type="Google" id="ProtNLM"/>
    </source>
</evidence>
<name>A0ABZ2XSI6_9RHOB</name>
<gene>
    <name evidence="1" type="ORF">QEZ52_00430</name>
</gene>
<dbReference type="EMBL" id="CP123584">
    <property type="protein sequence ID" value="WZK89050.1"/>
    <property type="molecule type" value="Genomic_DNA"/>
</dbReference>
<protein>
    <recommendedName>
        <fullName evidence="3">YdaS antitoxin of YdaST toxin-antitoxin system</fullName>
    </recommendedName>
</protein>
<dbReference type="RefSeq" id="WP_406646916.1">
    <property type="nucleotide sequence ID" value="NZ_CP123584.1"/>
</dbReference>
<accession>A0ABZ2XSI6</accession>
<organism evidence="1 2">
    <name type="scientific">Aliisedimentitalea scapharcae</name>
    <dbReference type="NCBI Taxonomy" id="1524259"/>
    <lineage>
        <taxon>Bacteria</taxon>
        <taxon>Pseudomonadati</taxon>
        <taxon>Pseudomonadota</taxon>
        <taxon>Alphaproteobacteria</taxon>
        <taxon>Rhodobacterales</taxon>
        <taxon>Roseobacteraceae</taxon>
        <taxon>Aliisedimentitalea</taxon>
    </lineage>
</organism>